<keyword evidence="1" id="KW-0614">Plasmid</keyword>
<proteinExistence type="predicted"/>
<dbReference type="RefSeq" id="WP_217124645.1">
    <property type="nucleotide sequence ID" value="NZ_CP077263.1"/>
</dbReference>
<evidence type="ECO:0000313" key="2">
    <source>
        <dbReference type="Proteomes" id="UP000683579"/>
    </source>
</evidence>
<accession>A0ABX8KH69</accession>
<dbReference type="Proteomes" id="UP000683579">
    <property type="component" value="Plasmid unnamed2"/>
</dbReference>
<sequence>MMNTLMFFAALSANCQSGAWVSGSKIGFFSVASPVGITNITWAKYCALGHYGKGGGSQVYPVSGPDGDGRYLWQTDTLGGPVMINCF</sequence>
<gene>
    <name evidence="1" type="ORF">I6L54_23695</name>
</gene>
<organism evidence="1 2">
    <name type="scientific">Citrobacter pasteurii</name>
    <dbReference type="NCBI Taxonomy" id="1563222"/>
    <lineage>
        <taxon>Bacteria</taxon>
        <taxon>Pseudomonadati</taxon>
        <taxon>Pseudomonadota</taxon>
        <taxon>Gammaproteobacteria</taxon>
        <taxon>Enterobacterales</taxon>
        <taxon>Enterobacteriaceae</taxon>
        <taxon>Citrobacter</taxon>
    </lineage>
</organism>
<reference evidence="1 2" key="1">
    <citation type="submission" date="2021-06" db="EMBL/GenBank/DDBJ databases">
        <title>FDA dAtabase for Regulatory Grade micrObial Sequences (FDA-ARGOS): Supporting development and validation of Infectious Disease Dx tests.</title>
        <authorList>
            <person name="Sproer C."/>
            <person name="Gronow S."/>
            <person name="Severitt S."/>
            <person name="Schroder I."/>
            <person name="Tallon L."/>
            <person name="Sadzewicz L."/>
            <person name="Zhao X."/>
            <person name="Boylan J."/>
            <person name="Ott S."/>
            <person name="Bowen H."/>
            <person name="Vavikolanu K."/>
            <person name="Mehta A."/>
            <person name="Aluvathingal J."/>
            <person name="Nadendla S."/>
            <person name="Lowell S."/>
            <person name="Myers T."/>
            <person name="Yan Y."/>
        </authorList>
    </citation>
    <scope>NUCLEOTIDE SEQUENCE [LARGE SCALE GENOMIC DNA]</scope>
    <source>
        <strain evidence="1 2">FDAARGOS 1424</strain>
        <plasmid evidence="1 2">unnamed2</plasmid>
    </source>
</reference>
<evidence type="ECO:0008006" key="3">
    <source>
        <dbReference type="Google" id="ProtNLM"/>
    </source>
</evidence>
<keyword evidence="2" id="KW-1185">Reference proteome</keyword>
<evidence type="ECO:0000313" key="1">
    <source>
        <dbReference type="EMBL" id="QXA47326.1"/>
    </source>
</evidence>
<protein>
    <recommendedName>
        <fullName evidence="3">Shufflon protein B</fullName>
    </recommendedName>
</protein>
<dbReference type="EMBL" id="CP077263">
    <property type="protein sequence ID" value="QXA47326.1"/>
    <property type="molecule type" value="Genomic_DNA"/>
</dbReference>
<geneLocation type="plasmid" evidence="1 2">
    <name>unnamed2</name>
</geneLocation>
<name>A0ABX8KH69_9ENTR</name>